<dbReference type="RefSeq" id="XP_026628413.1">
    <property type="nucleotide sequence ID" value="XM_026765456.1"/>
</dbReference>
<keyword evidence="2" id="KW-1185">Reference proteome</keyword>
<dbReference type="EMBL" id="KZ852040">
    <property type="protein sequence ID" value="RDH35391.1"/>
    <property type="molecule type" value="Genomic_DNA"/>
</dbReference>
<evidence type="ECO:0000313" key="2">
    <source>
        <dbReference type="Proteomes" id="UP000253729"/>
    </source>
</evidence>
<gene>
    <name evidence="1" type="ORF">BDQ94DRAFT_139590</name>
</gene>
<reference evidence="1 2" key="1">
    <citation type="submission" date="2018-07" db="EMBL/GenBank/DDBJ databases">
        <title>The genomes of Aspergillus section Nigri reveals drivers in fungal speciation.</title>
        <authorList>
            <consortium name="DOE Joint Genome Institute"/>
            <person name="Vesth T.C."/>
            <person name="Nybo J."/>
            <person name="Theobald S."/>
            <person name="Brandl J."/>
            <person name="Frisvad J.C."/>
            <person name="Nielsen K.F."/>
            <person name="Lyhne E.K."/>
            <person name="Kogle M.E."/>
            <person name="Kuo A."/>
            <person name="Riley R."/>
            <person name="Clum A."/>
            <person name="Nolan M."/>
            <person name="Lipzen A."/>
            <person name="Salamov A."/>
            <person name="Henrissat B."/>
            <person name="Wiebenga A."/>
            <person name="De vries R.P."/>
            <person name="Grigoriev I.V."/>
            <person name="Mortensen U.H."/>
            <person name="Andersen M.R."/>
            <person name="Baker S.E."/>
        </authorList>
    </citation>
    <scope>NUCLEOTIDE SEQUENCE [LARGE SCALE GENOMIC DNA]</scope>
    <source>
        <strain evidence="1 2">CBS 139.54b</strain>
    </source>
</reference>
<dbReference type="AlphaFoldDB" id="A0A3F3Q862"/>
<proteinExistence type="predicted"/>
<organism evidence="1 2">
    <name type="scientific">Aspergillus welwitschiae</name>
    <dbReference type="NCBI Taxonomy" id="1341132"/>
    <lineage>
        <taxon>Eukaryota</taxon>
        <taxon>Fungi</taxon>
        <taxon>Dikarya</taxon>
        <taxon>Ascomycota</taxon>
        <taxon>Pezizomycotina</taxon>
        <taxon>Eurotiomycetes</taxon>
        <taxon>Eurotiomycetidae</taxon>
        <taxon>Eurotiales</taxon>
        <taxon>Aspergillaceae</taxon>
        <taxon>Aspergillus</taxon>
        <taxon>Aspergillus subgen. Circumdati</taxon>
    </lineage>
</organism>
<dbReference type="Proteomes" id="UP000253729">
    <property type="component" value="Unassembled WGS sequence"/>
</dbReference>
<sequence length="51" mass="5430">MLTSTCAVASNCFTIPSQPCIAARSRGVRLSESLESTSTFPVSRRHLTTAS</sequence>
<dbReference type="GeneID" id="38133812"/>
<accession>A0A3F3Q862</accession>
<protein>
    <submittedName>
        <fullName evidence="1">Uncharacterized protein</fullName>
    </submittedName>
</protein>
<evidence type="ECO:0000313" key="1">
    <source>
        <dbReference type="EMBL" id="RDH35391.1"/>
    </source>
</evidence>
<name>A0A3F3Q862_9EURO</name>